<dbReference type="EMBL" id="JADFTS010000004">
    <property type="protein sequence ID" value="KAF9611437.1"/>
    <property type="molecule type" value="Genomic_DNA"/>
</dbReference>
<keyword evidence="1" id="KW-0812">Transmembrane</keyword>
<organism evidence="2 3">
    <name type="scientific">Coptis chinensis</name>
    <dbReference type="NCBI Taxonomy" id="261450"/>
    <lineage>
        <taxon>Eukaryota</taxon>
        <taxon>Viridiplantae</taxon>
        <taxon>Streptophyta</taxon>
        <taxon>Embryophyta</taxon>
        <taxon>Tracheophyta</taxon>
        <taxon>Spermatophyta</taxon>
        <taxon>Magnoliopsida</taxon>
        <taxon>Ranunculales</taxon>
        <taxon>Ranunculaceae</taxon>
        <taxon>Coptidoideae</taxon>
        <taxon>Coptis</taxon>
    </lineage>
</organism>
<dbReference type="AlphaFoldDB" id="A0A835M047"/>
<evidence type="ECO:0000313" key="2">
    <source>
        <dbReference type="EMBL" id="KAF9611437.1"/>
    </source>
</evidence>
<reference evidence="2 3" key="1">
    <citation type="submission" date="2020-10" db="EMBL/GenBank/DDBJ databases">
        <title>The Coptis chinensis genome and diversification of protoberbering-type alkaloids.</title>
        <authorList>
            <person name="Wang B."/>
            <person name="Shu S."/>
            <person name="Song C."/>
            <person name="Liu Y."/>
        </authorList>
    </citation>
    <scope>NUCLEOTIDE SEQUENCE [LARGE SCALE GENOMIC DNA]</scope>
    <source>
        <strain evidence="2">HL-2020</strain>
        <tissue evidence="2">Leaf</tissue>
    </source>
</reference>
<proteinExistence type="predicted"/>
<keyword evidence="1" id="KW-0472">Membrane</keyword>
<dbReference type="Proteomes" id="UP000631114">
    <property type="component" value="Unassembled WGS sequence"/>
</dbReference>
<gene>
    <name evidence="2" type="ORF">IFM89_032106</name>
</gene>
<evidence type="ECO:0000256" key="1">
    <source>
        <dbReference type="SAM" id="Phobius"/>
    </source>
</evidence>
<name>A0A835M047_9MAGN</name>
<keyword evidence="3" id="KW-1185">Reference proteome</keyword>
<accession>A0A835M047</accession>
<evidence type="ECO:0000313" key="3">
    <source>
        <dbReference type="Proteomes" id="UP000631114"/>
    </source>
</evidence>
<comment type="caution">
    <text evidence="2">The sequence shown here is derived from an EMBL/GenBank/DDBJ whole genome shotgun (WGS) entry which is preliminary data.</text>
</comment>
<feature type="transmembrane region" description="Helical" evidence="1">
    <location>
        <begin position="34"/>
        <end position="54"/>
    </location>
</feature>
<keyword evidence="1" id="KW-1133">Transmembrane helix</keyword>
<feature type="transmembrane region" description="Helical" evidence="1">
    <location>
        <begin position="7"/>
        <end position="28"/>
    </location>
</feature>
<protein>
    <submittedName>
        <fullName evidence="2">Uncharacterized protein</fullName>
    </submittedName>
</protein>
<sequence length="142" mass="16467">MVLVIQIFVLNAIRGFTAAPFFVIALAWLSHFGLSLFCICSLLLLPAGGALWLFSNGLCPLTYIPYTLHYCCYCWMHRLYNRTRVLDHHYLNNICLFLNRFDFGVCSIFYFWYAIPCEHLGGYWSVLVARHIYLVRSISPSP</sequence>